<dbReference type="AlphaFoldDB" id="A0A6A5CIP3"/>
<dbReference type="RefSeq" id="XP_044569821.1">
    <property type="nucleotide sequence ID" value="XM_044704557.1"/>
</dbReference>
<evidence type="ECO:0000256" key="1">
    <source>
        <dbReference type="ARBA" id="ARBA00004496"/>
    </source>
</evidence>
<proteinExistence type="predicted"/>
<dbReference type="VEuPathDB" id="AmoebaDB:NF0011540"/>
<evidence type="ECO:0000256" key="3">
    <source>
        <dbReference type="ARBA" id="ARBA00022490"/>
    </source>
</evidence>
<comment type="caution">
    <text evidence="7">The sequence shown here is derived from an EMBL/GenBank/DDBJ whole genome shotgun (WGS) entry which is preliminary data.</text>
</comment>
<accession>A0A6A5CIP3</accession>
<dbReference type="PANTHER" id="PTHR46545:SF1">
    <property type="entry name" value="LEUCINE-RICH REPEAT-CONTAINING PROTEIN 51"/>
    <property type="match status" value="1"/>
</dbReference>
<dbReference type="InterPro" id="IPR032675">
    <property type="entry name" value="LRR_dom_sf"/>
</dbReference>
<feature type="compositionally biased region" description="Basic and acidic residues" evidence="6">
    <location>
        <begin position="195"/>
        <end position="209"/>
    </location>
</feature>
<dbReference type="SUPFAM" id="SSF52058">
    <property type="entry name" value="L domain-like"/>
    <property type="match status" value="1"/>
</dbReference>
<dbReference type="VEuPathDB" id="AmoebaDB:FDP41_000147"/>
<organism evidence="7 8">
    <name type="scientific">Naegleria fowleri</name>
    <name type="common">Brain eating amoeba</name>
    <dbReference type="NCBI Taxonomy" id="5763"/>
    <lineage>
        <taxon>Eukaryota</taxon>
        <taxon>Discoba</taxon>
        <taxon>Heterolobosea</taxon>
        <taxon>Tetramitia</taxon>
        <taxon>Eutetramitia</taxon>
        <taxon>Vahlkampfiidae</taxon>
        <taxon>Naegleria</taxon>
    </lineage>
</organism>
<dbReference type="GO" id="GO:0005737">
    <property type="term" value="C:cytoplasm"/>
    <property type="evidence" value="ECO:0007669"/>
    <property type="project" value="UniProtKB-SubCell"/>
</dbReference>
<dbReference type="EMBL" id="VFQX01000001">
    <property type="protein sequence ID" value="KAF0985108.1"/>
    <property type="molecule type" value="Genomic_DNA"/>
</dbReference>
<gene>
    <name evidence="7" type="ORF">FDP41_000147</name>
</gene>
<dbReference type="InterPro" id="IPR001611">
    <property type="entry name" value="Leu-rich_rpt"/>
</dbReference>
<dbReference type="PANTHER" id="PTHR46545">
    <property type="entry name" value="LEUCINE-RICH REPEAT-CONTAINING PROTEIN 51"/>
    <property type="match status" value="1"/>
</dbReference>
<dbReference type="GeneID" id="68107365"/>
<protein>
    <recommendedName>
        <fullName evidence="2">Leucine-rich repeat-containing protein 51</fullName>
    </recommendedName>
</protein>
<evidence type="ECO:0000256" key="4">
    <source>
        <dbReference type="ARBA" id="ARBA00022614"/>
    </source>
</evidence>
<dbReference type="Gene3D" id="3.80.10.10">
    <property type="entry name" value="Ribonuclease Inhibitor"/>
    <property type="match status" value="1"/>
</dbReference>
<dbReference type="PROSITE" id="PS51450">
    <property type="entry name" value="LRR"/>
    <property type="match status" value="3"/>
</dbReference>
<keyword evidence="5" id="KW-0677">Repeat</keyword>
<dbReference type="VEuPathDB" id="AmoebaDB:NfTy_025420"/>
<evidence type="ECO:0000256" key="2">
    <source>
        <dbReference type="ARBA" id="ARBA00014223"/>
    </source>
</evidence>
<keyword evidence="4" id="KW-0433">Leucine-rich repeat</keyword>
<feature type="region of interest" description="Disordered" evidence="6">
    <location>
        <begin position="188"/>
        <end position="209"/>
    </location>
</feature>
<evidence type="ECO:0000256" key="6">
    <source>
        <dbReference type="SAM" id="MobiDB-lite"/>
    </source>
</evidence>
<keyword evidence="3" id="KW-0963">Cytoplasm</keyword>
<dbReference type="Pfam" id="PF14580">
    <property type="entry name" value="LRR_9"/>
    <property type="match status" value="1"/>
</dbReference>
<evidence type="ECO:0000256" key="5">
    <source>
        <dbReference type="ARBA" id="ARBA00022737"/>
    </source>
</evidence>
<evidence type="ECO:0000313" key="7">
    <source>
        <dbReference type="EMBL" id="KAF0985108.1"/>
    </source>
</evidence>
<dbReference type="Proteomes" id="UP000444721">
    <property type="component" value="Unassembled WGS sequence"/>
</dbReference>
<evidence type="ECO:0000313" key="8">
    <source>
        <dbReference type="Proteomes" id="UP000444721"/>
    </source>
</evidence>
<reference evidence="7 8" key="1">
    <citation type="journal article" date="2019" name="Sci. Rep.">
        <title>Nanopore sequencing improves the draft genome of the human pathogenic amoeba Naegleria fowleri.</title>
        <authorList>
            <person name="Liechti N."/>
            <person name="Schurch N."/>
            <person name="Bruggmann R."/>
            <person name="Wittwer M."/>
        </authorList>
    </citation>
    <scope>NUCLEOTIDE SEQUENCE [LARGE SCALE GENOMIC DNA]</scope>
    <source>
        <strain evidence="7 8">ATCC 30894</strain>
    </source>
</reference>
<name>A0A6A5CIP3_NAEFO</name>
<sequence length="363" mass="41765">MITTHHTPPATTASRVTIFKYISTKYFGTDKQKTVVAVRPSYYYHKVLPIYSFQTITFLMPNSKTQNVSIDSKQSINNSLKATGSSVMGKTTKKEDQQQDVDPNMMNYATFSAPIIDLSFKDINFPSGGFEYLYLSHLTNIVDLKTSVPRVGEKRVTVLASNPSEKHKEEEKKGNRSFEQDRFKSTIFGNSEFGSNKHHDDQNNHKEDEKKEIVKYLGRGVKLCNNNLSDLHGLFEGLSTIMETPRELQWIDLSYNNISCLEGLDSLPETLTSLYLHANQITSLNEIAVLQKFKNLKYLTLFGNPIEEIRNYRFCILSIFPSLKSFDRVTVTERDRQTAETYRNFFWPKTTKRKTTQQVNKKN</sequence>
<dbReference type="OrthoDB" id="676979at2759"/>
<keyword evidence="8" id="KW-1185">Reference proteome</keyword>
<comment type="subcellular location">
    <subcellularLocation>
        <location evidence="1">Cytoplasm</location>
    </subcellularLocation>
</comment>